<dbReference type="PANTHER" id="PTHR10605:SF56">
    <property type="entry name" value="BIFUNCTIONAL HEPARAN SULFATE N-DEACETYLASE_N-SULFOTRANSFERASE"/>
    <property type="match status" value="1"/>
</dbReference>
<name>A0A6J5YEM0_9ZZZZ</name>
<organism evidence="4">
    <name type="scientific">freshwater metagenome</name>
    <dbReference type="NCBI Taxonomy" id="449393"/>
    <lineage>
        <taxon>unclassified sequences</taxon>
        <taxon>metagenomes</taxon>
        <taxon>ecological metagenomes</taxon>
    </lineage>
</organism>
<protein>
    <submittedName>
        <fullName evidence="4">Unannotated protein</fullName>
    </submittedName>
</protein>
<keyword evidence="2" id="KW-0325">Glycoprotein</keyword>
<proteinExistence type="predicted"/>
<dbReference type="InterPro" id="IPR037359">
    <property type="entry name" value="NST/OST"/>
</dbReference>
<dbReference type="InterPro" id="IPR027417">
    <property type="entry name" value="P-loop_NTPase"/>
</dbReference>
<sequence length="322" mass="35901">MSFAPDFLVVGAAKCGTSSLYAYLGQHPQLFVPEMKEPHFFSVDPAVGPQGWTAVLAETWGMVSDPVAYAALFDGADGRLTGEFSTGYLCDPSVPARVVAANPNTRIIAILRDPVERAISSWKMQTRSGLESLDFADAIADDDARTAPNGFLHRAHRNTGLYATHLARWEQCFDREQMLVLLTEDLDVHRVEVCQRVFAFLGVDDSFIPATDFEQNRSDQFGIARSESPRSTVAGPALHRSRSETLALNLRHSPLGRLVARMVPQRTRRMARNTLKPPAFRTGFGEVSEDVKQQLRDSYRPEILALQDRYGFDLTHWMSGSR</sequence>
<dbReference type="GO" id="GO:0008146">
    <property type="term" value="F:sulfotransferase activity"/>
    <property type="evidence" value="ECO:0007669"/>
    <property type="project" value="InterPro"/>
</dbReference>
<accession>A0A6J5YEM0</accession>
<dbReference type="InterPro" id="IPR000863">
    <property type="entry name" value="Sulfotransferase_dom"/>
</dbReference>
<dbReference type="SUPFAM" id="SSF52540">
    <property type="entry name" value="P-loop containing nucleoside triphosphate hydrolases"/>
    <property type="match status" value="1"/>
</dbReference>
<dbReference type="EMBL" id="CAEMXZ010000174">
    <property type="protein sequence ID" value="CAB4324580.1"/>
    <property type="molecule type" value="Genomic_DNA"/>
</dbReference>
<feature type="domain" description="Sulfotransferase" evidence="3">
    <location>
        <begin position="101"/>
        <end position="219"/>
    </location>
</feature>
<evidence type="ECO:0000313" key="5">
    <source>
        <dbReference type="EMBL" id="CAB4957350.1"/>
    </source>
</evidence>
<dbReference type="AlphaFoldDB" id="A0A6J5YEM0"/>
<reference evidence="4" key="1">
    <citation type="submission" date="2020-05" db="EMBL/GenBank/DDBJ databases">
        <authorList>
            <person name="Chiriac C."/>
            <person name="Salcher M."/>
            <person name="Ghai R."/>
            <person name="Kavagutti S V."/>
        </authorList>
    </citation>
    <scope>NUCLEOTIDE SEQUENCE</scope>
</reference>
<keyword evidence="1" id="KW-0808">Transferase</keyword>
<evidence type="ECO:0000256" key="2">
    <source>
        <dbReference type="ARBA" id="ARBA00023180"/>
    </source>
</evidence>
<dbReference type="Gene3D" id="3.40.50.300">
    <property type="entry name" value="P-loop containing nucleotide triphosphate hydrolases"/>
    <property type="match status" value="1"/>
</dbReference>
<dbReference type="Pfam" id="PF00685">
    <property type="entry name" value="Sulfotransfer_1"/>
    <property type="match status" value="1"/>
</dbReference>
<evidence type="ECO:0000259" key="3">
    <source>
        <dbReference type="Pfam" id="PF00685"/>
    </source>
</evidence>
<evidence type="ECO:0000256" key="1">
    <source>
        <dbReference type="ARBA" id="ARBA00022679"/>
    </source>
</evidence>
<dbReference type="PANTHER" id="PTHR10605">
    <property type="entry name" value="HEPARAN SULFATE SULFOTRANSFERASE"/>
    <property type="match status" value="1"/>
</dbReference>
<evidence type="ECO:0000313" key="4">
    <source>
        <dbReference type="EMBL" id="CAB4324580.1"/>
    </source>
</evidence>
<dbReference type="EMBL" id="CAFBNC010000184">
    <property type="protein sequence ID" value="CAB4957350.1"/>
    <property type="molecule type" value="Genomic_DNA"/>
</dbReference>
<gene>
    <name evidence="4" type="ORF">UFOPK1392_02355</name>
    <name evidence="5" type="ORF">UFOPK3733_02241</name>
</gene>